<dbReference type="SUPFAM" id="SSF54189">
    <property type="entry name" value="Ribosomal proteins S24e, L23 and L15e"/>
    <property type="match status" value="1"/>
</dbReference>
<dbReference type="InterPro" id="IPR012678">
    <property type="entry name" value="Ribosomal_uL23/eL15/eS24_sf"/>
</dbReference>
<dbReference type="InterPro" id="IPR012677">
    <property type="entry name" value="Nucleotide-bd_a/b_plait_sf"/>
</dbReference>
<keyword evidence="2 7" id="KW-0699">rRNA-binding</keyword>
<dbReference type="EMBL" id="CP009149">
    <property type="protein sequence ID" value="AIJ06464.1"/>
    <property type="molecule type" value="Genomic_DNA"/>
</dbReference>
<dbReference type="STRING" id="1301915.JH146_1622"/>
<dbReference type="InterPro" id="IPR019985">
    <property type="entry name" value="Ribosomal_uL23"/>
</dbReference>
<evidence type="ECO:0000256" key="5">
    <source>
        <dbReference type="ARBA" id="ARBA00023274"/>
    </source>
</evidence>
<evidence type="ECO:0000256" key="7">
    <source>
        <dbReference type="HAMAP-Rule" id="MF_01369"/>
    </source>
</evidence>
<dbReference type="AlphaFoldDB" id="A0A076LLB1"/>
<dbReference type="OrthoDB" id="7751at2157"/>
<sequence>MDAFDVIKMPVVTEKTVRMIEEENKLVFYVDRRATKEDIKRAMKELFDVEVEKVNTLITPKGEKKAYVKLKKGYDASKIAASLGIY</sequence>
<dbReference type="PANTHER" id="PTHR11620">
    <property type="entry name" value="60S RIBOSOMAL PROTEIN L23A"/>
    <property type="match status" value="1"/>
</dbReference>
<dbReference type="KEGG" id="mjh:JH146_1622"/>
<evidence type="ECO:0000256" key="1">
    <source>
        <dbReference type="ARBA" id="ARBA00006700"/>
    </source>
</evidence>
<dbReference type="GO" id="GO:0019843">
    <property type="term" value="F:rRNA binding"/>
    <property type="evidence" value="ECO:0007669"/>
    <property type="project" value="UniProtKB-UniRule"/>
</dbReference>
<comment type="similarity">
    <text evidence="1 7 8">Belongs to the universal ribosomal protein uL23 family.</text>
</comment>
<comment type="subunit">
    <text evidence="6 7">Part of the 50S ribosomal subunit. Contacts protein L29.</text>
</comment>
<dbReference type="HOGENOM" id="CLU_037562_4_2_2"/>
<evidence type="ECO:0000313" key="10">
    <source>
        <dbReference type="Proteomes" id="UP000028781"/>
    </source>
</evidence>
<dbReference type="GO" id="GO:0006412">
    <property type="term" value="P:translation"/>
    <property type="evidence" value="ECO:0007669"/>
    <property type="project" value="UniProtKB-UniRule"/>
</dbReference>
<name>A0A076LLB1_9EURY</name>
<evidence type="ECO:0000256" key="4">
    <source>
        <dbReference type="ARBA" id="ARBA00022980"/>
    </source>
</evidence>
<dbReference type="Gene3D" id="3.30.70.330">
    <property type="match status" value="1"/>
</dbReference>
<evidence type="ECO:0000256" key="6">
    <source>
        <dbReference type="ARBA" id="ARBA00063905"/>
    </source>
</evidence>
<dbReference type="GO" id="GO:0003735">
    <property type="term" value="F:structural constituent of ribosome"/>
    <property type="evidence" value="ECO:0007669"/>
    <property type="project" value="UniProtKB-UniRule"/>
</dbReference>
<comment type="function">
    <text evidence="7">Binds to 23S rRNA. One of the proteins that surrounds the polypeptide exit tunnel on the outside of the ribosome.</text>
</comment>
<dbReference type="GO" id="GO:0005840">
    <property type="term" value="C:ribosome"/>
    <property type="evidence" value="ECO:0007669"/>
    <property type="project" value="UniProtKB-UniRule"/>
</dbReference>
<dbReference type="HAMAP" id="MF_01369_B">
    <property type="entry name" value="Ribosomal_uL23_B"/>
    <property type="match status" value="1"/>
</dbReference>
<dbReference type="NCBIfam" id="TIGR03636">
    <property type="entry name" value="uL23_arch"/>
    <property type="match status" value="1"/>
</dbReference>
<dbReference type="InterPro" id="IPR013025">
    <property type="entry name" value="Ribosomal_uL23-like"/>
</dbReference>
<dbReference type="InterPro" id="IPR001014">
    <property type="entry name" value="Ribosomal_uL23_CS"/>
</dbReference>
<evidence type="ECO:0000313" key="9">
    <source>
        <dbReference type="EMBL" id="AIJ06464.1"/>
    </source>
</evidence>
<accession>A0A076LLB1</accession>
<protein>
    <recommendedName>
        <fullName evidence="7">Large ribosomal subunit protein uL23</fullName>
    </recommendedName>
</protein>
<keyword evidence="4 7" id="KW-0689">Ribosomal protein</keyword>
<dbReference type="RefSeq" id="WP_048202531.1">
    <property type="nucleotide sequence ID" value="NZ_CP009149.1"/>
</dbReference>
<dbReference type="FunFam" id="3.30.70.330:FF:001084">
    <property type="entry name" value="50S ribosomal protein L23"/>
    <property type="match status" value="1"/>
</dbReference>
<dbReference type="GO" id="GO:1990904">
    <property type="term" value="C:ribonucleoprotein complex"/>
    <property type="evidence" value="ECO:0007669"/>
    <property type="project" value="UniProtKB-KW"/>
</dbReference>
<dbReference type="Proteomes" id="UP000028781">
    <property type="component" value="Chromosome"/>
</dbReference>
<dbReference type="HAMAP" id="MF_01369_A">
    <property type="entry name" value="Ribosomal_uL23_A"/>
    <property type="match status" value="1"/>
</dbReference>
<evidence type="ECO:0000256" key="2">
    <source>
        <dbReference type="ARBA" id="ARBA00022730"/>
    </source>
</evidence>
<keyword evidence="5 7" id="KW-0687">Ribonucleoprotein</keyword>
<proteinExistence type="inferred from homology"/>
<dbReference type="GeneID" id="24892260"/>
<evidence type="ECO:0000256" key="3">
    <source>
        <dbReference type="ARBA" id="ARBA00022884"/>
    </source>
</evidence>
<reference evidence="9 10" key="1">
    <citation type="journal article" date="2015" name="Int. J. Syst. Evol. Microbiol.">
        <title>M ethanocaldococcus bathoardescens sp. nov., a hyperthermophilic methanogen isolated from a volcanically active deep-sea hydrothermal vent.</title>
        <authorList>
            <person name="Stewart L.C."/>
            <person name="Jung J.H."/>
            <person name="Kim Y.T."/>
            <person name="Kwon S.W."/>
            <person name="Park C.S."/>
            <person name="Holden J.F."/>
        </authorList>
    </citation>
    <scope>NUCLEOTIDE SEQUENCE [LARGE SCALE GENOMIC DNA]</scope>
    <source>
        <strain evidence="9 10">JH146</strain>
    </source>
</reference>
<dbReference type="Pfam" id="PF00276">
    <property type="entry name" value="Ribosomal_L23"/>
    <property type="match status" value="1"/>
</dbReference>
<dbReference type="PROSITE" id="PS00050">
    <property type="entry name" value="RIBOSOMAL_L23"/>
    <property type="match status" value="1"/>
</dbReference>
<keyword evidence="10" id="KW-1185">Reference proteome</keyword>
<keyword evidence="3 7" id="KW-0694">RNA-binding</keyword>
<organism evidence="9 10">
    <name type="scientific">Methanocaldococcus bathoardescens</name>
    <dbReference type="NCBI Taxonomy" id="1301915"/>
    <lineage>
        <taxon>Archaea</taxon>
        <taxon>Methanobacteriati</taxon>
        <taxon>Methanobacteriota</taxon>
        <taxon>Methanomada group</taxon>
        <taxon>Methanococci</taxon>
        <taxon>Methanococcales</taxon>
        <taxon>Methanocaldococcaceae</taxon>
        <taxon>Methanocaldococcus</taxon>
    </lineage>
</organism>
<evidence type="ECO:0000256" key="8">
    <source>
        <dbReference type="RuleBase" id="RU003934"/>
    </source>
</evidence>
<gene>
    <name evidence="7" type="primary">rpl23</name>
    <name evidence="9" type="ORF">JH146_1622</name>
</gene>
<dbReference type="NCBIfam" id="NF011118">
    <property type="entry name" value="PRK14548.1"/>
    <property type="match status" value="1"/>
</dbReference>